<accession>A0A165YYH2</accession>
<evidence type="ECO:0000313" key="3">
    <source>
        <dbReference type="Proteomes" id="UP000077266"/>
    </source>
</evidence>
<keyword evidence="3" id="KW-1185">Reference proteome</keyword>
<feature type="region of interest" description="Disordered" evidence="1">
    <location>
        <begin position="63"/>
        <end position="104"/>
    </location>
</feature>
<feature type="region of interest" description="Disordered" evidence="1">
    <location>
        <begin position="1"/>
        <end position="48"/>
    </location>
</feature>
<protein>
    <submittedName>
        <fullName evidence="2">Uncharacterized protein</fullName>
    </submittedName>
</protein>
<evidence type="ECO:0000256" key="1">
    <source>
        <dbReference type="SAM" id="MobiDB-lite"/>
    </source>
</evidence>
<feature type="compositionally biased region" description="Basic and acidic residues" evidence="1">
    <location>
        <begin position="84"/>
        <end position="100"/>
    </location>
</feature>
<evidence type="ECO:0000313" key="2">
    <source>
        <dbReference type="EMBL" id="KZV77829.1"/>
    </source>
</evidence>
<dbReference type="AlphaFoldDB" id="A0A165YYH2"/>
<reference evidence="2 3" key="1">
    <citation type="journal article" date="2016" name="Mol. Biol. Evol.">
        <title>Comparative Genomics of Early-Diverging Mushroom-Forming Fungi Provides Insights into the Origins of Lignocellulose Decay Capabilities.</title>
        <authorList>
            <person name="Nagy L.G."/>
            <person name="Riley R."/>
            <person name="Tritt A."/>
            <person name="Adam C."/>
            <person name="Daum C."/>
            <person name="Floudas D."/>
            <person name="Sun H."/>
            <person name="Yadav J.S."/>
            <person name="Pangilinan J."/>
            <person name="Larsson K.H."/>
            <person name="Matsuura K."/>
            <person name="Barry K."/>
            <person name="Labutti K."/>
            <person name="Kuo R."/>
            <person name="Ohm R.A."/>
            <person name="Bhattacharya S.S."/>
            <person name="Shirouzu T."/>
            <person name="Yoshinaga Y."/>
            <person name="Martin F.M."/>
            <person name="Grigoriev I.V."/>
            <person name="Hibbett D.S."/>
        </authorList>
    </citation>
    <scope>NUCLEOTIDE SEQUENCE [LARGE SCALE GENOMIC DNA]</scope>
    <source>
        <strain evidence="2 3">HHB12029</strain>
    </source>
</reference>
<organism evidence="2 3">
    <name type="scientific">Exidia glandulosa HHB12029</name>
    <dbReference type="NCBI Taxonomy" id="1314781"/>
    <lineage>
        <taxon>Eukaryota</taxon>
        <taxon>Fungi</taxon>
        <taxon>Dikarya</taxon>
        <taxon>Basidiomycota</taxon>
        <taxon>Agaricomycotina</taxon>
        <taxon>Agaricomycetes</taxon>
        <taxon>Auriculariales</taxon>
        <taxon>Exidiaceae</taxon>
        <taxon>Exidia</taxon>
    </lineage>
</organism>
<name>A0A165YYH2_EXIGL</name>
<dbReference type="Proteomes" id="UP000077266">
    <property type="component" value="Unassembled WGS sequence"/>
</dbReference>
<dbReference type="EMBL" id="KV427506">
    <property type="protein sequence ID" value="KZV77829.1"/>
    <property type="molecule type" value="Genomic_DNA"/>
</dbReference>
<proteinExistence type="predicted"/>
<gene>
    <name evidence="2" type="ORF">EXIGLDRAFT_694475</name>
</gene>
<dbReference type="InParanoid" id="A0A165YYH2"/>
<sequence length="209" mass="23454">MTRARTWKRIREHEQQREDESRGEATYLQSRFGKGEREGMPVRTRASTLSSILQRGLFRVRARGQDSVGRRNMQRGDAPQDPQLHGKERERNASEERGTEARPANVGFVDESLHGLGSERKGVASVVVAGSWQLSRFVARCVRSEDDASHFAAGRVDVGFAVARYYSDIIDTWSVLSVRCTVIWYKWGTKAVASVILTTPAEALITDES</sequence>
<feature type="compositionally biased region" description="Basic and acidic residues" evidence="1">
    <location>
        <begin position="9"/>
        <end position="23"/>
    </location>
</feature>